<dbReference type="SMART" id="SM00220">
    <property type="entry name" value="S_TKc"/>
    <property type="match status" value="1"/>
</dbReference>
<dbReference type="Gene3D" id="3.30.200.20">
    <property type="entry name" value="Phosphorylase Kinase, domain 1"/>
    <property type="match status" value="1"/>
</dbReference>
<evidence type="ECO:0000259" key="8">
    <source>
        <dbReference type="PROSITE" id="PS50011"/>
    </source>
</evidence>
<dbReference type="InterPro" id="IPR011659">
    <property type="entry name" value="WD40"/>
</dbReference>
<feature type="region of interest" description="Disordered" evidence="7">
    <location>
        <begin position="640"/>
        <end position="680"/>
    </location>
</feature>
<dbReference type="Pfam" id="PF07676">
    <property type="entry name" value="PD40"/>
    <property type="match status" value="2"/>
</dbReference>
<dbReference type="GO" id="GO:0016301">
    <property type="term" value="F:kinase activity"/>
    <property type="evidence" value="ECO:0007669"/>
    <property type="project" value="UniProtKB-KW"/>
</dbReference>
<evidence type="ECO:0000256" key="5">
    <source>
        <dbReference type="ARBA" id="ARBA00022777"/>
    </source>
</evidence>
<dbReference type="CDD" id="cd14014">
    <property type="entry name" value="STKc_PknB_like"/>
    <property type="match status" value="1"/>
</dbReference>
<evidence type="ECO:0000256" key="6">
    <source>
        <dbReference type="ARBA" id="ARBA00022840"/>
    </source>
</evidence>
<dbReference type="Gene3D" id="1.10.510.10">
    <property type="entry name" value="Transferase(Phosphotransferase) domain 1"/>
    <property type="match status" value="1"/>
</dbReference>
<dbReference type="InterPro" id="IPR000719">
    <property type="entry name" value="Prot_kinase_dom"/>
</dbReference>
<feature type="domain" description="Protein kinase" evidence="8">
    <location>
        <begin position="11"/>
        <end position="279"/>
    </location>
</feature>
<dbReference type="InterPro" id="IPR011009">
    <property type="entry name" value="Kinase-like_dom_sf"/>
</dbReference>
<evidence type="ECO:0000313" key="10">
    <source>
        <dbReference type="Proteomes" id="UP001373496"/>
    </source>
</evidence>
<keyword evidence="10" id="KW-1185">Reference proteome</keyword>
<keyword evidence="6" id="KW-0067">ATP-binding</keyword>
<keyword evidence="4" id="KW-0547">Nucleotide-binding</keyword>
<dbReference type="PROSITE" id="PS00108">
    <property type="entry name" value="PROTEIN_KINASE_ST"/>
    <property type="match status" value="1"/>
</dbReference>
<dbReference type="EMBL" id="JBAPLV010000001">
    <property type="protein sequence ID" value="MEI4277222.1"/>
    <property type="molecule type" value="Genomic_DNA"/>
</dbReference>
<dbReference type="EC" id="2.7.11.1" evidence="1"/>
<feature type="region of interest" description="Disordered" evidence="7">
    <location>
        <begin position="382"/>
        <end position="403"/>
    </location>
</feature>
<evidence type="ECO:0000313" key="9">
    <source>
        <dbReference type="EMBL" id="MEI4277222.1"/>
    </source>
</evidence>
<feature type="compositionally biased region" description="Low complexity" evidence="7">
    <location>
        <begin position="387"/>
        <end position="403"/>
    </location>
</feature>
<protein>
    <recommendedName>
        <fullName evidence="1">non-specific serine/threonine protein kinase</fullName>
        <ecNumber evidence="1">2.7.11.1</ecNumber>
    </recommendedName>
</protein>
<sequence>MLAPGDTFAGYTVVRELGTGGMGAVYLVQHPRLPRTDALKVLRRELCSDPAFTRRFLREAELVAGLSHRNVVPVLDRGEVDGQLWLTMAFVDGQDVEGALAAAGGRLPPERAVHVVTEVAAALDAAHRQGLVHRDVKPANILLRPGDDDEPEQVFLTDFGIAKPLEAGSTRLTRTGMVIATFDYASPEQVESRDLGPPSDVYSLGCVLYRLLSGSVPFPGDTLYAALHGHVSLPPPRPSATVPASPPALDQVVARAMAKDPGDRYPTCRALAAAARAALAPRPAPRPAPARPAPAPVTVVQRTVPQPAPATDRWTAVGPSTPQRTGPPGASRPGVGHRPPSPAPGGPAPAPGRGRRRWAAAVAVTVSVVGVTTAITVVLNRGDDDAGAGAAPTAGGASTTAGPVATTAGPAELALAALPRSAQPLPDDVVVVGQVVDGRAVLVEVDATTGESVQITSGTDDAVSPLVSPDRRSVAFASVPAGGVASLVVMPVGGGPVAPLLPSLPDGCTDPGRPAWNPSDATVLALPCTDPSGAAAVVVVTLDGAVQRTLDVGPWFGDLAFSPDGAQLVFWAAAAAGIDGGPLSVVPVDGSAPAEQLTDGSDADPDWSEQGIAFRRSNADGSRSICVLGDDDGQPECLTTGSFDQDPSWSPDGGRLAFKSDRGAPPGLSRTWTMASDGSDLQQLTEVPDDVDQPSAPAWGVR</sequence>
<dbReference type="PANTHER" id="PTHR43289">
    <property type="entry name" value="MITOGEN-ACTIVATED PROTEIN KINASE KINASE KINASE 20-RELATED"/>
    <property type="match status" value="1"/>
</dbReference>
<feature type="compositionally biased region" description="Polar residues" evidence="7">
    <location>
        <begin position="670"/>
        <end position="680"/>
    </location>
</feature>
<dbReference type="RefSeq" id="WP_336391736.1">
    <property type="nucleotide sequence ID" value="NZ_JBAPLV010000001.1"/>
</dbReference>
<evidence type="ECO:0000256" key="4">
    <source>
        <dbReference type="ARBA" id="ARBA00022741"/>
    </source>
</evidence>
<organism evidence="9 10">
    <name type="scientific">Klenkia terrae</name>
    <dbReference type="NCBI Taxonomy" id="1052259"/>
    <lineage>
        <taxon>Bacteria</taxon>
        <taxon>Bacillati</taxon>
        <taxon>Actinomycetota</taxon>
        <taxon>Actinomycetes</taxon>
        <taxon>Geodermatophilales</taxon>
        <taxon>Geodermatophilaceae</taxon>
        <taxon>Klenkia</taxon>
    </lineage>
</organism>
<dbReference type="PANTHER" id="PTHR43289:SF6">
    <property type="entry name" value="SERINE_THREONINE-PROTEIN KINASE NEKL-3"/>
    <property type="match status" value="1"/>
</dbReference>
<dbReference type="SUPFAM" id="SSF82171">
    <property type="entry name" value="DPP6 N-terminal domain-like"/>
    <property type="match status" value="1"/>
</dbReference>
<gene>
    <name evidence="9" type="ORF">UXQ13_01990</name>
</gene>
<dbReference type="PROSITE" id="PS50011">
    <property type="entry name" value="PROTEIN_KINASE_DOM"/>
    <property type="match status" value="1"/>
</dbReference>
<evidence type="ECO:0000256" key="1">
    <source>
        <dbReference type="ARBA" id="ARBA00012513"/>
    </source>
</evidence>
<dbReference type="SUPFAM" id="SSF56112">
    <property type="entry name" value="Protein kinase-like (PK-like)"/>
    <property type="match status" value="1"/>
</dbReference>
<feature type="compositionally biased region" description="Pro residues" evidence="7">
    <location>
        <begin position="339"/>
        <end position="350"/>
    </location>
</feature>
<accession>A0ABU8E0N8</accession>
<keyword evidence="3" id="KW-0808">Transferase</keyword>
<dbReference type="Proteomes" id="UP001373496">
    <property type="component" value="Unassembled WGS sequence"/>
</dbReference>
<feature type="region of interest" description="Disordered" evidence="7">
    <location>
        <begin position="307"/>
        <end position="356"/>
    </location>
</feature>
<proteinExistence type="predicted"/>
<dbReference type="InterPro" id="IPR008271">
    <property type="entry name" value="Ser/Thr_kinase_AS"/>
</dbReference>
<name>A0ABU8E0N8_9ACTN</name>
<evidence type="ECO:0000256" key="7">
    <source>
        <dbReference type="SAM" id="MobiDB-lite"/>
    </source>
</evidence>
<keyword evidence="2" id="KW-0723">Serine/threonine-protein kinase</keyword>
<evidence type="ECO:0000256" key="3">
    <source>
        <dbReference type="ARBA" id="ARBA00022679"/>
    </source>
</evidence>
<dbReference type="InterPro" id="IPR011042">
    <property type="entry name" value="6-blade_b-propeller_TolB-like"/>
</dbReference>
<dbReference type="Pfam" id="PF00069">
    <property type="entry name" value="Pkinase"/>
    <property type="match status" value="1"/>
</dbReference>
<evidence type="ECO:0000256" key="2">
    <source>
        <dbReference type="ARBA" id="ARBA00022527"/>
    </source>
</evidence>
<comment type="caution">
    <text evidence="9">The sequence shown here is derived from an EMBL/GenBank/DDBJ whole genome shotgun (WGS) entry which is preliminary data.</text>
</comment>
<reference evidence="9 10" key="1">
    <citation type="submission" date="2024-03" db="EMBL/GenBank/DDBJ databases">
        <title>Draft genome sequence of Klenkia terrae.</title>
        <authorList>
            <person name="Duangmal K."/>
            <person name="Chantavorakit T."/>
        </authorList>
    </citation>
    <scope>NUCLEOTIDE SEQUENCE [LARGE SCALE GENOMIC DNA]</scope>
    <source>
        <strain evidence="9 10">JCM 17786</strain>
    </source>
</reference>
<keyword evidence="5 9" id="KW-0418">Kinase</keyword>
<dbReference type="Gene3D" id="2.120.10.30">
    <property type="entry name" value="TolB, C-terminal domain"/>
    <property type="match status" value="2"/>
</dbReference>